<organism evidence="1 2">
    <name type="scientific">Lepagella muris</name>
    <dbReference type="NCBI Taxonomy" id="3032870"/>
    <lineage>
        <taxon>Bacteria</taxon>
        <taxon>Pseudomonadati</taxon>
        <taxon>Bacteroidota</taxon>
        <taxon>Bacteroidia</taxon>
        <taxon>Bacteroidales</taxon>
        <taxon>Muribaculaceae</taxon>
        <taxon>Lepagella</taxon>
    </lineage>
</organism>
<proteinExistence type="predicted"/>
<accession>A0AC61RIH7</accession>
<protein>
    <submittedName>
        <fullName evidence="1">Uncharacterized protein</fullName>
    </submittedName>
</protein>
<dbReference type="Proteomes" id="UP000306319">
    <property type="component" value="Unassembled WGS sequence"/>
</dbReference>
<reference evidence="1" key="1">
    <citation type="submission" date="2019-04" db="EMBL/GenBank/DDBJ databases">
        <title>Microbes associate with the intestines of laboratory mice.</title>
        <authorList>
            <person name="Navarre W."/>
            <person name="Wong E."/>
            <person name="Huang K."/>
            <person name="Tropini C."/>
            <person name="Ng K."/>
            <person name="Yu B."/>
        </authorList>
    </citation>
    <scope>NUCLEOTIDE SEQUENCE</scope>
    <source>
        <strain evidence="1">NM04_E33</strain>
    </source>
</reference>
<name>A0AC61RIH7_9BACT</name>
<sequence length="140" mass="16676">MDDDGIRYIQFQDEESRLRYLIDKYKKHDKKRNNYIAHLTRQNEQLLDKTKRLEALTERQHEEIDELIDAYNGAKPLIADKAHRAYVYELIKRSKESTKNKRAVDKLTAENSHLSEENKELKEKIKALETIIKNLHNGKQ</sequence>
<gene>
    <name evidence="1" type="ORF">E5331_00975</name>
</gene>
<dbReference type="EMBL" id="SRYB01000001">
    <property type="protein sequence ID" value="TGY80984.1"/>
    <property type="molecule type" value="Genomic_DNA"/>
</dbReference>
<evidence type="ECO:0000313" key="2">
    <source>
        <dbReference type="Proteomes" id="UP000306319"/>
    </source>
</evidence>
<evidence type="ECO:0000313" key="1">
    <source>
        <dbReference type="EMBL" id="TGY80984.1"/>
    </source>
</evidence>
<comment type="caution">
    <text evidence="1">The sequence shown here is derived from an EMBL/GenBank/DDBJ whole genome shotgun (WGS) entry which is preliminary data.</text>
</comment>
<keyword evidence="2" id="KW-1185">Reference proteome</keyword>